<keyword evidence="1" id="KW-1133">Transmembrane helix</keyword>
<comment type="caution">
    <text evidence="2">The sequence shown here is derived from an EMBL/GenBank/DDBJ whole genome shotgun (WGS) entry which is preliminary data.</text>
</comment>
<keyword evidence="1" id="KW-0472">Membrane</keyword>
<name>A0ABX1X0C9_9BACT</name>
<dbReference type="Proteomes" id="UP000732105">
    <property type="component" value="Unassembled WGS sequence"/>
</dbReference>
<feature type="transmembrane region" description="Helical" evidence="1">
    <location>
        <begin position="70"/>
        <end position="96"/>
    </location>
</feature>
<feature type="transmembrane region" description="Helical" evidence="1">
    <location>
        <begin position="38"/>
        <end position="58"/>
    </location>
</feature>
<dbReference type="RefSeq" id="WP_171597115.1">
    <property type="nucleotide sequence ID" value="NZ_RZNH01000044.1"/>
</dbReference>
<protein>
    <submittedName>
        <fullName evidence="2">Uncharacterized protein</fullName>
    </submittedName>
</protein>
<organism evidence="2 3">
    <name type="scientific">Marinifilum caeruleilacunae</name>
    <dbReference type="NCBI Taxonomy" id="2499076"/>
    <lineage>
        <taxon>Bacteria</taxon>
        <taxon>Pseudomonadati</taxon>
        <taxon>Bacteroidota</taxon>
        <taxon>Bacteroidia</taxon>
        <taxon>Marinilabiliales</taxon>
        <taxon>Marinifilaceae</taxon>
    </lineage>
</organism>
<evidence type="ECO:0000256" key="1">
    <source>
        <dbReference type="SAM" id="Phobius"/>
    </source>
</evidence>
<feature type="transmembrane region" description="Helical" evidence="1">
    <location>
        <begin position="12"/>
        <end position="32"/>
    </location>
</feature>
<keyword evidence="3" id="KW-1185">Reference proteome</keyword>
<gene>
    <name evidence="2" type="ORF">ELS83_18845</name>
</gene>
<feature type="transmembrane region" description="Helical" evidence="1">
    <location>
        <begin position="102"/>
        <end position="120"/>
    </location>
</feature>
<dbReference type="EMBL" id="RZNH01000044">
    <property type="protein sequence ID" value="NOU61859.1"/>
    <property type="molecule type" value="Genomic_DNA"/>
</dbReference>
<keyword evidence="1" id="KW-0812">Transmembrane</keyword>
<accession>A0ABX1X0C9</accession>
<proteinExistence type="predicted"/>
<evidence type="ECO:0000313" key="2">
    <source>
        <dbReference type="EMBL" id="NOU61859.1"/>
    </source>
</evidence>
<sequence length="185" mass="21940">MKNRNTKDPGENHIYSFVLSNLFLFVGIFFSLNSASEVAILFYSLSVNLFFHWLGFYSRVKKKISHFSEYYNNLLIALYCIASAVPVFLLLIPLLLEISLSHWTLLLASLAISYLLKYLLKNYFSWETTTEKLMNRYRMSIEQERDENFQLIKAHLDLNPEKFEDYIEKSELFDDRIENYLKNSN</sequence>
<reference evidence="2 3" key="1">
    <citation type="submission" date="2018-12" db="EMBL/GenBank/DDBJ databases">
        <title>Marinifilum JC070 sp. nov., a marine bacterium isolated from Yongle Blue Hole in the South China Sea.</title>
        <authorList>
            <person name="Fu T."/>
        </authorList>
    </citation>
    <scope>NUCLEOTIDE SEQUENCE [LARGE SCALE GENOMIC DNA]</scope>
    <source>
        <strain evidence="2 3">JC070</strain>
    </source>
</reference>
<evidence type="ECO:0000313" key="3">
    <source>
        <dbReference type="Proteomes" id="UP000732105"/>
    </source>
</evidence>